<feature type="transmembrane region" description="Helical" evidence="6">
    <location>
        <begin position="94"/>
        <end position="115"/>
    </location>
</feature>
<accession>A0A7M5XED9</accession>
<feature type="transmembrane region" description="Helical" evidence="6">
    <location>
        <begin position="25"/>
        <end position="42"/>
    </location>
</feature>
<evidence type="ECO:0000256" key="5">
    <source>
        <dbReference type="ARBA" id="ARBA00023136"/>
    </source>
</evidence>
<dbReference type="GeneID" id="136809832"/>
<evidence type="ECO:0000256" key="2">
    <source>
        <dbReference type="ARBA" id="ARBA00005335"/>
    </source>
</evidence>
<evidence type="ECO:0008006" key="9">
    <source>
        <dbReference type="Google" id="ProtNLM"/>
    </source>
</evidence>
<dbReference type="PANTHER" id="PTHR13180">
    <property type="entry name" value="SMALL MEMBRANE PROTEIN-RELATED"/>
    <property type="match status" value="1"/>
</dbReference>
<evidence type="ECO:0000313" key="7">
    <source>
        <dbReference type="EnsemblMetazoa" id="CLYHEMP022117.1"/>
    </source>
</evidence>
<keyword evidence="3 6" id="KW-0812">Transmembrane</keyword>
<keyword evidence="4 6" id="KW-1133">Transmembrane helix</keyword>
<organism evidence="7 8">
    <name type="scientific">Clytia hemisphaerica</name>
    <dbReference type="NCBI Taxonomy" id="252671"/>
    <lineage>
        <taxon>Eukaryota</taxon>
        <taxon>Metazoa</taxon>
        <taxon>Cnidaria</taxon>
        <taxon>Hydrozoa</taxon>
        <taxon>Hydroidolina</taxon>
        <taxon>Leptothecata</taxon>
        <taxon>Obeliida</taxon>
        <taxon>Clytiidae</taxon>
        <taxon>Clytia</taxon>
    </lineage>
</organism>
<dbReference type="InterPro" id="IPR007919">
    <property type="entry name" value="UPF0220"/>
</dbReference>
<keyword evidence="8" id="KW-1185">Reference proteome</keyword>
<evidence type="ECO:0000256" key="1">
    <source>
        <dbReference type="ARBA" id="ARBA00004141"/>
    </source>
</evidence>
<protein>
    <recommendedName>
        <fullName evidence="9">Transmembrane protein 50A</fullName>
    </recommendedName>
</protein>
<proteinExistence type="inferred from homology"/>
<dbReference type="Proteomes" id="UP000594262">
    <property type="component" value="Unplaced"/>
</dbReference>
<evidence type="ECO:0000256" key="4">
    <source>
        <dbReference type="ARBA" id="ARBA00022989"/>
    </source>
</evidence>
<keyword evidence="5 6" id="KW-0472">Membrane</keyword>
<dbReference type="AlphaFoldDB" id="A0A7M5XED9"/>
<comment type="subcellular location">
    <subcellularLocation>
        <location evidence="1">Membrane</location>
        <topology evidence="1">Multi-pass membrane protein</topology>
    </subcellularLocation>
</comment>
<comment type="similarity">
    <text evidence="2">Belongs to the UPF0220 family.</text>
</comment>
<dbReference type="OrthoDB" id="268928at2759"/>
<sequence>MSGCLDNANCPEINCPDLSEKRNQLASIAAGALFFIGWWFIIDAAANTPLDKNAYHTCGVVSTIALFMINAVSNAQVRGDTFEGGCLGQTGARIWLLLGFLLGFGGLIGACWVLFGDYVTKDVPSTWPGVAVFLQNSFIFFSALVFKFGRTEDDF</sequence>
<feature type="transmembrane region" description="Helical" evidence="6">
    <location>
        <begin position="54"/>
        <end position="73"/>
    </location>
</feature>
<evidence type="ECO:0000256" key="6">
    <source>
        <dbReference type="SAM" id="Phobius"/>
    </source>
</evidence>
<reference evidence="7" key="1">
    <citation type="submission" date="2021-01" db="UniProtKB">
        <authorList>
            <consortium name="EnsemblMetazoa"/>
        </authorList>
    </citation>
    <scope>IDENTIFICATION</scope>
</reference>
<name>A0A7M5XED9_9CNID</name>
<dbReference type="Pfam" id="PF05255">
    <property type="entry name" value="UPF0220"/>
    <property type="match status" value="1"/>
</dbReference>
<evidence type="ECO:0000256" key="3">
    <source>
        <dbReference type="ARBA" id="ARBA00022692"/>
    </source>
</evidence>
<evidence type="ECO:0000313" key="8">
    <source>
        <dbReference type="Proteomes" id="UP000594262"/>
    </source>
</evidence>
<dbReference type="GO" id="GO:0016020">
    <property type="term" value="C:membrane"/>
    <property type="evidence" value="ECO:0007669"/>
    <property type="project" value="UniProtKB-SubCell"/>
</dbReference>
<feature type="transmembrane region" description="Helical" evidence="6">
    <location>
        <begin position="127"/>
        <end position="146"/>
    </location>
</feature>
<dbReference type="EnsemblMetazoa" id="CLYHEMT022117.1">
    <property type="protein sequence ID" value="CLYHEMP022117.1"/>
    <property type="gene ID" value="CLYHEMG022117"/>
</dbReference>
<dbReference type="RefSeq" id="XP_066922487.1">
    <property type="nucleotide sequence ID" value="XM_067066386.1"/>
</dbReference>